<keyword evidence="4" id="KW-0560">Oxidoreductase</keyword>
<evidence type="ECO:0000256" key="1">
    <source>
        <dbReference type="ARBA" id="ARBA00009183"/>
    </source>
</evidence>
<feature type="chain" id="PRO_5042062222" description="FAD/NAD(P)-binding domain-containing protein" evidence="5">
    <location>
        <begin position="22"/>
        <end position="575"/>
    </location>
</feature>
<dbReference type="GO" id="GO:0050660">
    <property type="term" value="F:flavin adenine dinucleotide binding"/>
    <property type="evidence" value="ECO:0007669"/>
    <property type="project" value="InterPro"/>
</dbReference>
<dbReference type="PANTHER" id="PTHR23023">
    <property type="entry name" value="DIMETHYLANILINE MONOOXYGENASE"/>
    <property type="match status" value="1"/>
</dbReference>
<dbReference type="EMBL" id="JANIEX010000624">
    <property type="protein sequence ID" value="KAJ3564851.1"/>
    <property type="molecule type" value="Genomic_DNA"/>
</dbReference>
<dbReference type="Pfam" id="PF13450">
    <property type="entry name" value="NAD_binding_8"/>
    <property type="match status" value="1"/>
</dbReference>
<dbReference type="Pfam" id="PF00743">
    <property type="entry name" value="FMO-like"/>
    <property type="match status" value="1"/>
</dbReference>
<accession>A0AAD5YNH5</accession>
<dbReference type="GO" id="GO:0050661">
    <property type="term" value="F:NADP binding"/>
    <property type="evidence" value="ECO:0007669"/>
    <property type="project" value="InterPro"/>
</dbReference>
<evidence type="ECO:0008006" key="8">
    <source>
        <dbReference type="Google" id="ProtNLM"/>
    </source>
</evidence>
<evidence type="ECO:0000256" key="4">
    <source>
        <dbReference type="ARBA" id="ARBA00023002"/>
    </source>
</evidence>
<gene>
    <name evidence="6" type="ORF">NP233_g8018</name>
</gene>
<keyword evidence="5" id="KW-0732">Signal</keyword>
<proteinExistence type="inferred from homology"/>
<keyword evidence="7" id="KW-1185">Reference proteome</keyword>
<evidence type="ECO:0000313" key="6">
    <source>
        <dbReference type="EMBL" id="KAJ3564851.1"/>
    </source>
</evidence>
<protein>
    <recommendedName>
        <fullName evidence="8">FAD/NAD(P)-binding domain-containing protein</fullName>
    </recommendedName>
</protein>
<keyword evidence="2" id="KW-0285">Flavoprotein</keyword>
<dbReference type="Gene3D" id="3.50.50.60">
    <property type="entry name" value="FAD/NAD(P)-binding domain"/>
    <property type="match status" value="2"/>
</dbReference>
<comment type="similarity">
    <text evidence="1">Belongs to the FMO family.</text>
</comment>
<dbReference type="InterPro" id="IPR020946">
    <property type="entry name" value="Flavin_mOase-like"/>
</dbReference>
<dbReference type="Proteomes" id="UP001213000">
    <property type="component" value="Unassembled WGS sequence"/>
</dbReference>
<evidence type="ECO:0000256" key="2">
    <source>
        <dbReference type="ARBA" id="ARBA00022630"/>
    </source>
</evidence>
<comment type="caution">
    <text evidence="6">The sequence shown here is derived from an EMBL/GenBank/DDBJ whole genome shotgun (WGS) entry which is preliminary data.</text>
</comment>
<organism evidence="6 7">
    <name type="scientific">Leucocoprinus birnbaumii</name>
    <dbReference type="NCBI Taxonomy" id="56174"/>
    <lineage>
        <taxon>Eukaryota</taxon>
        <taxon>Fungi</taxon>
        <taxon>Dikarya</taxon>
        <taxon>Basidiomycota</taxon>
        <taxon>Agaricomycotina</taxon>
        <taxon>Agaricomycetes</taxon>
        <taxon>Agaricomycetidae</taxon>
        <taxon>Agaricales</taxon>
        <taxon>Agaricineae</taxon>
        <taxon>Agaricaceae</taxon>
        <taxon>Leucocoprinus</taxon>
    </lineage>
</organism>
<name>A0AAD5YNH5_9AGAR</name>
<sequence length="575" mass="64593">MRSSCRSVSLLLILATPTVLASQSPFQAPCNSGPSASSAKEFELEWPVKRVAIIGAGLAGLTSYRELTEDGFDAHIFERDSIPSGEWHYTDERPFNAPIPNADVAVGDFEPTLPPAGVQFPYVEEYHNMNGTWCALQRKAFFAPRSIWKAMKTNGVHPAQEIRGFPWPKNTEWFTPSPKVGRYLRAFASWNQVNSNDDTTAVSYNTRVELVEKRLNSSGKQIGWTLTTKKLEEIRGGINRATWNKEHFDAIVVASGRFNTPNMPAIDGLEQWGKRFPNQIAHSRQYRDASDYAGKNVLVVGAVASGHLISREIAQHAAKTYTSVRPQRYHAERPTVSDYVRLIPQNVSIVAEIKRFHTPGSSIQDSRIELVDGTILTGIHHIVFATGYRYGFPFLPEYHDPSLGKDGEPAPDAIQPIVTDGSHLRSLHLDTFYIDNPTIGFVYFNTALLTFSYAEYQAFALSMVWSGKAKLPSREEMWKLYHQRIKDVGYGKQLSLLGWRIKEMIQFFTEWLNTAAAKRGSRQIDGLSFDVSQILDLWLRASFGDTWLVRNVTIPAAGFAPATSDDSYEFPDIDF</sequence>
<dbReference type="InterPro" id="IPR050346">
    <property type="entry name" value="FMO-like"/>
</dbReference>
<feature type="signal peptide" evidence="5">
    <location>
        <begin position="1"/>
        <end position="21"/>
    </location>
</feature>
<evidence type="ECO:0000313" key="7">
    <source>
        <dbReference type="Proteomes" id="UP001213000"/>
    </source>
</evidence>
<evidence type="ECO:0000256" key="3">
    <source>
        <dbReference type="ARBA" id="ARBA00022827"/>
    </source>
</evidence>
<dbReference type="AlphaFoldDB" id="A0AAD5YNH5"/>
<dbReference type="InterPro" id="IPR036188">
    <property type="entry name" value="FAD/NAD-bd_sf"/>
</dbReference>
<dbReference type="SUPFAM" id="SSF51905">
    <property type="entry name" value="FAD/NAD(P)-binding domain"/>
    <property type="match status" value="1"/>
</dbReference>
<reference evidence="6" key="1">
    <citation type="submission" date="2022-07" db="EMBL/GenBank/DDBJ databases">
        <title>Genome Sequence of Leucocoprinus birnbaumii.</title>
        <authorList>
            <person name="Buettner E."/>
        </authorList>
    </citation>
    <scope>NUCLEOTIDE SEQUENCE</scope>
    <source>
        <strain evidence="6">VT141</strain>
    </source>
</reference>
<dbReference type="GO" id="GO:0004499">
    <property type="term" value="F:N,N-dimethylaniline monooxygenase activity"/>
    <property type="evidence" value="ECO:0007669"/>
    <property type="project" value="InterPro"/>
</dbReference>
<evidence type="ECO:0000256" key="5">
    <source>
        <dbReference type="SAM" id="SignalP"/>
    </source>
</evidence>
<keyword evidence="3" id="KW-0274">FAD</keyword>